<dbReference type="InterPro" id="IPR015720">
    <property type="entry name" value="Emp24-like"/>
</dbReference>
<evidence type="ECO:0000256" key="6">
    <source>
        <dbReference type="ARBA" id="ARBA00023136"/>
    </source>
</evidence>
<dbReference type="SMART" id="SM01190">
    <property type="entry name" value="EMP24_GP25L"/>
    <property type="match status" value="1"/>
</dbReference>
<dbReference type="OrthoDB" id="759142at2759"/>
<feature type="signal peptide" evidence="9">
    <location>
        <begin position="1"/>
        <end position="26"/>
    </location>
</feature>
<comment type="caution">
    <text evidence="11">The sequence shown here is derived from an EMBL/GenBank/DDBJ whole genome shotgun (WGS) entry which is preliminary data.</text>
</comment>
<keyword evidence="6 8" id="KW-0472">Membrane</keyword>
<evidence type="ECO:0000256" key="3">
    <source>
        <dbReference type="ARBA" id="ARBA00022692"/>
    </source>
</evidence>
<evidence type="ECO:0000256" key="8">
    <source>
        <dbReference type="SAM" id="Phobius"/>
    </source>
</evidence>
<proteinExistence type="inferred from homology"/>
<dbReference type="AlphaFoldDB" id="A0A371GYL6"/>
<comment type="subcellular location">
    <subcellularLocation>
        <location evidence="1 7">Membrane</location>
        <topology evidence="1 7">Single-pass type I membrane protein</topology>
    </subcellularLocation>
</comment>
<accession>A0A371GYL6</accession>
<evidence type="ECO:0000313" key="12">
    <source>
        <dbReference type="Proteomes" id="UP000257109"/>
    </source>
</evidence>
<sequence length="222" mass="24637">MGNRGTLLILFFFFFFSTNLVPSALAIWLTLSSSGTKCVSEEIQHNIVVLADYVVIPGDHSQNPTISVKVTSPYGNTLHHKENTTHGNIAFTSQEAGNYLACFWVDSHSQGGGGDVNVNLDWRIGIAAKDWDSVARKEKIEGVELELRKLEGAVEAIHENLLYLKGREAEMRIVSEKTNSRVAWFSIMSLGIFSFAIVVSEAVLPEEETHIDYASRYGRITT</sequence>
<feature type="domain" description="GOLD" evidence="10">
    <location>
        <begin position="36"/>
        <end position="149"/>
    </location>
</feature>
<dbReference type="PROSITE" id="PS50866">
    <property type="entry name" value="GOLD"/>
    <property type="match status" value="1"/>
</dbReference>
<keyword evidence="12" id="KW-1185">Reference proteome</keyword>
<evidence type="ECO:0000256" key="2">
    <source>
        <dbReference type="ARBA" id="ARBA00007104"/>
    </source>
</evidence>
<dbReference type="InterPro" id="IPR009038">
    <property type="entry name" value="GOLD_dom"/>
</dbReference>
<dbReference type="STRING" id="157652.A0A371GYL6"/>
<evidence type="ECO:0000259" key="10">
    <source>
        <dbReference type="PROSITE" id="PS50866"/>
    </source>
</evidence>
<organism evidence="11 12">
    <name type="scientific">Mucuna pruriens</name>
    <name type="common">Velvet bean</name>
    <name type="synonym">Dolichos pruriens</name>
    <dbReference type="NCBI Taxonomy" id="157652"/>
    <lineage>
        <taxon>Eukaryota</taxon>
        <taxon>Viridiplantae</taxon>
        <taxon>Streptophyta</taxon>
        <taxon>Embryophyta</taxon>
        <taxon>Tracheophyta</taxon>
        <taxon>Spermatophyta</taxon>
        <taxon>Magnoliopsida</taxon>
        <taxon>eudicotyledons</taxon>
        <taxon>Gunneridae</taxon>
        <taxon>Pentapetalae</taxon>
        <taxon>rosids</taxon>
        <taxon>fabids</taxon>
        <taxon>Fabales</taxon>
        <taxon>Fabaceae</taxon>
        <taxon>Papilionoideae</taxon>
        <taxon>50 kb inversion clade</taxon>
        <taxon>NPAAA clade</taxon>
        <taxon>indigoferoid/millettioid clade</taxon>
        <taxon>Phaseoleae</taxon>
        <taxon>Mucuna</taxon>
    </lineage>
</organism>
<dbReference type="PANTHER" id="PTHR22811">
    <property type="entry name" value="TRANSMEMBRANE EMP24 DOMAIN-CONTAINING PROTEIN"/>
    <property type="match status" value="1"/>
</dbReference>
<name>A0A371GYL6_MUCPR</name>
<protein>
    <submittedName>
        <fullName evidence="11">Transmembrane emp24 domain-containing protein p24delta3</fullName>
    </submittedName>
</protein>
<reference evidence="11" key="1">
    <citation type="submission" date="2018-05" db="EMBL/GenBank/DDBJ databases">
        <title>Draft genome of Mucuna pruriens seed.</title>
        <authorList>
            <person name="Nnadi N.E."/>
            <person name="Vos R."/>
            <person name="Hasami M.H."/>
            <person name="Devisetty U.K."/>
            <person name="Aguiy J.C."/>
        </authorList>
    </citation>
    <scope>NUCLEOTIDE SEQUENCE [LARGE SCALE GENOMIC DNA]</scope>
    <source>
        <strain evidence="11">JCA_2017</strain>
    </source>
</reference>
<evidence type="ECO:0000256" key="5">
    <source>
        <dbReference type="ARBA" id="ARBA00022989"/>
    </source>
</evidence>
<dbReference type="Proteomes" id="UP000257109">
    <property type="component" value="Unassembled WGS sequence"/>
</dbReference>
<evidence type="ECO:0000313" key="11">
    <source>
        <dbReference type="EMBL" id="RDX95648.1"/>
    </source>
</evidence>
<evidence type="ECO:0000256" key="1">
    <source>
        <dbReference type="ARBA" id="ARBA00004479"/>
    </source>
</evidence>
<evidence type="ECO:0000256" key="9">
    <source>
        <dbReference type="SAM" id="SignalP"/>
    </source>
</evidence>
<comment type="similarity">
    <text evidence="2 7">Belongs to the EMP24/GP25L family.</text>
</comment>
<keyword evidence="5 8" id="KW-1133">Transmembrane helix</keyword>
<dbReference type="Pfam" id="PF01105">
    <property type="entry name" value="EMP24_GP25L"/>
    <property type="match status" value="1"/>
</dbReference>
<evidence type="ECO:0000256" key="7">
    <source>
        <dbReference type="RuleBase" id="RU003827"/>
    </source>
</evidence>
<evidence type="ECO:0000256" key="4">
    <source>
        <dbReference type="ARBA" id="ARBA00022729"/>
    </source>
</evidence>
<feature type="chain" id="PRO_5016802462" evidence="9">
    <location>
        <begin position="27"/>
        <end position="222"/>
    </location>
</feature>
<keyword evidence="4 9" id="KW-0732">Signal</keyword>
<dbReference type="GO" id="GO:0016020">
    <property type="term" value="C:membrane"/>
    <property type="evidence" value="ECO:0007669"/>
    <property type="project" value="UniProtKB-SubCell"/>
</dbReference>
<dbReference type="EMBL" id="QJKJ01004080">
    <property type="protein sequence ID" value="RDX95648.1"/>
    <property type="molecule type" value="Genomic_DNA"/>
</dbReference>
<gene>
    <name evidence="11" type="ORF">CR513_21796</name>
</gene>
<keyword evidence="3 7" id="KW-0812">Transmembrane</keyword>
<feature type="transmembrane region" description="Helical" evidence="8">
    <location>
        <begin position="182"/>
        <end position="204"/>
    </location>
</feature>